<dbReference type="PROSITE" id="PS50097">
    <property type="entry name" value="BTB"/>
    <property type="match status" value="1"/>
</dbReference>
<dbReference type="SUPFAM" id="SSF54695">
    <property type="entry name" value="POZ domain"/>
    <property type="match status" value="1"/>
</dbReference>
<dbReference type="PANTHER" id="PTHR46375">
    <property type="entry name" value="KELCH REPEAT AND BTB DOMAIN-CONTAINING PROTEIN 13-RELATED"/>
    <property type="match status" value="1"/>
</dbReference>
<dbReference type="AlphaFoldDB" id="A0AAJ7IX58"/>
<evidence type="ECO:0000259" key="3">
    <source>
        <dbReference type="PROSITE" id="PS50097"/>
    </source>
</evidence>
<dbReference type="InterPro" id="IPR052392">
    <property type="entry name" value="Kelch-BTB_domain-containing"/>
</dbReference>
<dbReference type="KEGG" id="ccal:108624420"/>
<proteinExistence type="predicted"/>
<evidence type="ECO:0000313" key="4">
    <source>
        <dbReference type="Proteomes" id="UP000694925"/>
    </source>
</evidence>
<protein>
    <submittedName>
        <fullName evidence="5">Uncharacterized protein LOC108624420 isoform X1</fullName>
    </submittedName>
</protein>
<dbReference type="PANTHER" id="PTHR46375:SF3">
    <property type="entry name" value="KELCH REPEAT AND BTB DOMAIN-CONTAINING PROTEIN 13"/>
    <property type="match status" value="1"/>
</dbReference>
<dbReference type="InterPro" id="IPR000210">
    <property type="entry name" value="BTB/POZ_dom"/>
</dbReference>
<evidence type="ECO:0000256" key="1">
    <source>
        <dbReference type="ARBA" id="ARBA00022441"/>
    </source>
</evidence>
<sequence>MVGYVSLILKNKRFKVNKQKVEKKSRYFESLLSPNFNDSRKEEHIINYNICLHTLKNFIEWVHDDSCADICHNRLKVSMEKFANRRFAELLNLLELSVLFLADELTCDIVDVIALNWLLPGKVIDVWLLAEELNVKVLRDICMSVCLDRFTELPTESVVRLSKDQFTRLINNVNKSIPAIDTNCVTDKWSKYNNLTLDVVRSQKKRKRLHGSVVYRIGNQQRCKENTDKTAYVYIWNDSGQKFINVPEFVKHLVGMQFIAKGFSIYLVGGETGFGTGKFNQIILRYCLISKKWYYQATLPSPRRHMIAAFLGNNLVLVGGVGKYRLQLKSVDILDIQTGRWEDGERILETFINVPPHCVANGALFFLKSALYVYFFTNDGSQSHLLSIPMNFSNSSVLLMRETTLLVDAINHSGETTLSRITVESACEQENCSVNNVEHRPIPYDDQLEEIREISITLNSTNTRYNLCVRSARLILDGLSSNMTTIVPRDEDLCLHIHTEVNNDFTDIFVPKGNCFDLIDPDSLYDTVEN</sequence>
<accession>A0AAJ7IX58</accession>
<dbReference type="Proteomes" id="UP000694925">
    <property type="component" value="Unplaced"/>
</dbReference>
<dbReference type="InterPro" id="IPR015915">
    <property type="entry name" value="Kelch-typ_b-propeller"/>
</dbReference>
<dbReference type="InterPro" id="IPR011333">
    <property type="entry name" value="SKP1/BTB/POZ_sf"/>
</dbReference>
<keyword evidence="2" id="KW-0677">Repeat</keyword>
<dbReference type="SUPFAM" id="SSF117281">
    <property type="entry name" value="Kelch motif"/>
    <property type="match status" value="1"/>
</dbReference>
<gene>
    <name evidence="5" type="primary">LOC108624420</name>
</gene>
<evidence type="ECO:0000313" key="5">
    <source>
        <dbReference type="RefSeq" id="XP_017879180.1"/>
    </source>
</evidence>
<name>A0AAJ7IX58_9HYME</name>
<dbReference type="RefSeq" id="XP_017879180.1">
    <property type="nucleotide sequence ID" value="XM_018023691.2"/>
</dbReference>
<evidence type="ECO:0000256" key="2">
    <source>
        <dbReference type="ARBA" id="ARBA00022737"/>
    </source>
</evidence>
<keyword evidence="1" id="KW-0880">Kelch repeat</keyword>
<organism evidence="4 5">
    <name type="scientific">Ceratina calcarata</name>
    <dbReference type="NCBI Taxonomy" id="156304"/>
    <lineage>
        <taxon>Eukaryota</taxon>
        <taxon>Metazoa</taxon>
        <taxon>Ecdysozoa</taxon>
        <taxon>Arthropoda</taxon>
        <taxon>Hexapoda</taxon>
        <taxon>Insecta</taxon>
        <taxon>Pterygota</taxon>
        <taxon>Neoptera</taxon>
        <taxon>Endopterygota</taxon>
        <taxon>Hymenoptera</taxon>
        <taxon>Apocrita</taxon>
        <taxon>Aculeata</taxon>
        <taxon>Apoidea</taxon>
        <taxon>Anthophila</taxon>
        <taxon>Apidae</taxon>
        <taxon>Ceratina</taxon>
        <taxon>Zadontomerus</taxon>
    </lineage>
</organism>
<dbReference type="GeneID" id="108624420"/>
<reference evidence="5" key="1">
    <citation type="submission" date="2025-08" db="UniProtKB">
        <authorList>
            <consortium name="RefSeq"/>
        </authorList>
    </citation>
    <scope>IDENTIFICATION</scope>
    <source>
        <tissue evidence="5">Whole body</tissue>
    </source>
</reference>
<dbReference type="Gene3D" id="2.120.10.80">
    <property type="entry name" value="Kelch-type beta propeller"/>
    <property type="match status" value="1"/>
</dbReference>
<keyword evidence="4" id="KW-1185">Reference proteome</keyword>
<feature type="domain" description="BTB" evidence="3">
    <location>
        <begin position="3"/>
        <end position="65"/>
    </location>
</feature>
<dbReference type="Gene3D" id="3.30.710.10">
    <property type="entry name" value="Potassium Channel Kv1.1, Chain A"/>
    <property type="match status" value="1"/>
</dbReference>
<dbReference type="CDD" id="cd14733">
    <property type="entry name" value="BACK"/>
    <property type="match status" value="1"/>
</dbReference>